<evidence type="ECO:0000313" key="6">
    <source>
        <dbReference type="Proteomes" id="UP000092495"/>
    </source>
</evidence>
<evidence type="ECO:0000259" key="4">
    <source>
        <dbReference type="PROSITE" id="PS51186"/>
    </source>
</evidence>
<dbReference type="KEGG" id="pdg:BCM40_00665"/>
<dbReference type="OrthoDB" id="9795206at2"/>
<dbReference type="GO" id="GO:0008999">
    <property type="term" value="F:protein-N-terminal-alanine acetyltransferase activity"/>
    <property type="evidence" value="ECO:0007669"/>
    <property type="project" value="TreeGrafter"/>
</dbReference>
<name>A0A1C7EDZ6_9BACL</name>
<dbReference type="RefSeq" id="WP_065525070.1">
    <property type="nucleotide sequence ID" value="NZ_CP016543.2"/>
</dbReference>
<dbReference type="InterPro" id="IPR016181">
    <property type="entry name" value="Acyl_CoA_acyltransferase"/>
</dbReference>
<proteinExistence type="inferred from homology"/>
<dbReference type="PANTHER" id="PTHR43792:SF8">
    <property type="entry name" value="[RIBOSOMAL PROTEIN US5]-ALANINE N-ACETYLTRANSFERASE"/>
    <property type="match status" value="1"/>
</dbReference>
<dbReference type="EMBL" id="CP016543">
    <property type="protein sequence ID" value="ANU21935.1"/>
    <property type="molecule type" value="Genomic_DNA"/>
</dbReference>
<dbReference type="SUPFAM" id="SSF55729">
    <property type="entry name" value="Acyl-CoA N-acyltransferases (Nat)"/>
    <property type="match status" value="1"/>
</dbReference>
<dbReference type="InterPro" id="IPR051531">
    <property type="entry name" value="N-acetyltransferase"/>
</dbReference>
<dbReference type="InterPro" id="IPR000182">
    <property type="entry name" value="GNAT_dom"/>
</dbReference>
<organism evidence="5 6">
    <name type="scientific">Planococcus donghaensis</name>
    <dbReference type="NCBI Taxonomy" id="414778"/>
    <lineage>
        <taxon>Bacteria</taxon>
        <taxon>Bacillati</taxon>
        <taxon>Bacillota</taxon>
        <taxon>Bacilli</taxon>
        <taxon>Bacillales</taxon>
        <taxon>Caryophanaceae</taxon>
        <taxon>Planococcus</taxon>
    </lineage>
</organism>
<keyword evidence="1" id="KW-0808">Transferase</keyword>
<feature type="domain" description="N-acetyltransferase" evidence="4">
    <location>
        <begin position="24"/>
        <end position="176"/>
    </location>
</feature>
<comment type="similarity">
    <text evidence="3">Belongs to the acetyltransferase family. RimJ subfamily.</text>
</comment>
<dbReference type="PROSITE" id="PS51186">
    <property type="entry name" value="GNAT"/>
    <property type="match status" value="1"/>
</dbReference>
<evidence type="ECO:0000256" key="1">
    <source>
        <dbReference type="ARBA" id="ARBA00022679"/>
    </source>
</evidence>
<keyword evidence="2" id="KW-0012">Acyltransferase</keyword>
<dbReference type="GO" id="GO:0005737">
    <property type="term" value="C:cytoplasm"/>
    <property type="evidence" value="ECO:0007669"/>
    <property type="project" value="TreeGrafter"/>
</dbReference>
<sequence length="179" mass="20610">MKGEQVYIRFFQHGDAEQKLKLEVENRDFFEEYSVTRYSDFYTLAMQRELIEIYTEQQEDDQSYSFGIFENNTDVLVGTISLVQVMRGPLQSAILGYALDKKHNGKGYMTEAIKLVVAYAFKKLALHRIEAGVMPGHMASIRVLEKAGFHQEGIAIKNVEINGKWQDHQIMAIINPRDD</sequence>
<evidence type="ECO:0000256" key="2">
    <source>
        <dbReference type="ARBA" id="ARBA00023315"/>
    </source>
</evidence>
<dbReference type="Proteomes" id="UP000092495">
    <property type="component" value="Chromosome"/>
</dbReference>
<protein>
    <submittedName>
        <fullName evidence="5">Alanine acetyltransferase</fullName>
    </submittedName>
</protein>
<gene>
    <name evidence="5" type="ORF">BCM40_00665</name>
</gene>
<keyword evidence="6" id="KW-1185">Reference proteome</keyword>
<dbReference type="PANTHER" id="PTHR43792">
    <property type="entry name" value="GNAT FAMILY, PUTATIVE (AFU_ORTHOLOGUE AFUA_3G00765)-RELATED-RELATED"/>
    <property type="match status" value="1"/>
</dbReference>
<dbReference type="STRING" id="414778.BCM40_00665"/>
<dbReference type="AlphaFoldDB" id="A0A1C7EDZ6"/>
<evidence type="ECO:0000313" key="5">
    <source>
        <dbReference type="EMBL" id="ANU21935.1"/>
    </source>
</evidence>
<evidence type="ECO:0000256" key="3">
    <source>
        <dbReference type="ARBA" id="ARBA00038502"/>
    </source>
</evidence>
<dbReference type="Pfam" id="PF13302">
    <property type="entry name" value="Acetyltransf_3"/>
    <property type="match status" value="1"/>
</dbReference>
<accession>A0A1C7EDZ6</accession>
<dbReference type="Gene3D" id="3.40.630.30">
    <property type="match status" value="1"/>
</dbReference>
<reference evidence="5" key="1">
    <citation type="submission" date="2016-10" db="EMBL/GenBank/DDBJ databases">
        <authorList>
            <person name="See-Too W.S."/>
        </authorList>
    </citation>
    <scope>NUCLEOTIDE SEQUENCE</scope>
    <source>
        <strain evidence="5">DSM 22276</strain>
    </source>
</reference>